<feature type="domain" description="Glutamine amidotransferase" evidence="9">
    <location>
        <begin position="5"/>
        <end position="181"/>
    </location>
</feature>
<comment type="caution">
    <text evidence="10">The sequence shown here is derived from an EMBL/GenBank/DDBJ whole genome shotgun (WGS) entry which is preliminary data.</text>
</comment>
<dbReference type="UniPathway" id="UPA00189">
    <property type="reaction ID" value="UER00296"/>
</dbReference>
<reference evidence="10 11" key="1">
    <citation type="journal article" date="2014" name="PLoS Genet.">
        <title>Phylogenetically driven sequencing of extremely halophilic archaea reveals strategies for static and dynamic osmo-response.</title>
        <authorList>
            <person name="Becker E.A."/>
            <person name="Seitzer P.M."/>
            <person name="Tritt A."/>
            <person name="Larsen D."/>
            <person name="Krusor M."/>
            <person name="Yao A.I."/>
            <person name="Wu D."/>
            <person name="Madern D."/>
            <person name="Eisen J.A."/>
            <person name="Darling A.E."/>
            <person name="Facciotti M.T."/>
        </authorList>
    </citation>
    <scope>NUCLEOTIDE SEQUENCE [LARGE SCALE GENOMIC DNA]</scope>
    <source>
        <strain evidence="10 11">100A6</strain>
    </source>
</reference>
<comment type="function">
    <text evidence="1 8">Catalyzes the synthesis of GMP from XMP.</text>
</comment>
<evidence type="ECO:0000256" key="6">
    <source>
        <dbReference type="ARBA" id="ARBA00022840"/>
    </source>
</evidence>
<dbReference type="eggNOG" id="arCOG00087">
    <property type="taxonomic scope" value="Archaea"/>
</dbReference>
<keyword evidence="4 8" id="KW-0332">GMP biosynthesis</keyword>
<dbReference type="PANTHER" id="PTHR11922">
    <property type="entry name" value="GMP SYNTHASE-RELATED"/>
    <property type="match status" value="1"/>
</dbReference>
<dbReference type="FunFam" id="3.40.50.880:FF:000047">
    <property type="entry name" value="GMP synthase [glutamine-hydrolyzing] subunit A"/>
    <property type="match status" value="1"/>
</dbReference>
<dbReference type="Proteomes" id="UP000011566">
    <property type="component" value="Unassembled WGS sequence"/>
</dbReference>
<keyword evidence="5 8" id="KW-0658">Purine biosynthesis</keyword>
<dbReference type="PATRIC" id="fig|1132509.6.peg.1393"/>
<sequence>MTRIVVVDNHGQFTHLEGRALRDIGVETEIVDNTTPPEEIEADGIVLSGGPDSADEPDAGGRCDEYLDMGVPVLGICLGMQVLAVERGGRVEPGEYGGYADVTVEIDDPEDPLVGSLAPETRVWASHADQVVELPPDFERTGRSDICGIESMSDTSENLFGVQWHPEVAHTEEGEAVFENFRAVCERATERGI</sequence>
<dbReference type="Pfam" id="PF00117">
    <property type="entry name" value="GATase"/>
    <property type="match status" value="1"/>
</dbReference>
<feature type="active site" evidence="8">
    <location>
        <position position="165"/>
    </location>
</feature>
<keyword evidence="2 8" id="KW-0436">Ligase</keyword>
<evidence type="ECO:0000256" key="3">
    <source>
        <dbReference type="ARBA" id="ARBA00022741"/>
    </source>
</evidence>
<evidence type="ECO:0000256" key="5">
    <source>
        <dbReference type="ARBA" id="ARBA00022755"/>
    </source>
</evidence>
<dbReference type="InterPro" id="IPR029062">
    <property type="entry name" value="Class_I_gatase-like"/>
</dbReference>
<protein>
    <recommendedName>
        <fullName evidence="8">GMP synthase [glutamine-hydrolyzing] subunit A</fullName>
        <ecNumber evidence="8">6.3.5.2</ecNumber>
    </recommendedName>
    <alternativeName>
        <fullName evidence="8">Glutamine amidotransferase</fullName>
    </alternativeName>
</protein>
<proteinExistence type="inferred from homology"/>
<dbReference type="PROSITE" id="PS51273">
    <property type="entry name" value="GATASE_TYPE_1"/>
    <property type="match status" value="1"/>
</dbReference>
<dbReference type="InterPro" id="IPR023686">
    <property type="entry name" value="GMP_synthase_A"/>
</dbReference>
<dbReference type="NCBIfam" id="NF001975">
    <property type="entry name" value="PRK00758.1"/>
    <property type="match status" value="1"/>
</dbReference>
<dbReference type="PANTHER" id="PTHR11922:SF2">
    <property type="entry name" value="GMP SYNTHASE [GLUTAMINE-HYDROLYZING]"/>
    <property type="match status" value="1"/>
</dbReference>
<dbReference type="SUPFAM" id="SSF52317">
    <property type="entry name" value="Class I glutamine amidotransferase-like"/>
    <property type="match status" value="1"/>
</dbReference>
<dbReference type="EMBL" id="AOMB01000017">
    <property type="protein sequence ID" value="EMA39527.1"/>
    <property type="molecule type" value="Genomic_DNA"/>
</dbReference>
<dbReference type="InterPro" id="IPR017926">
    <property type="entry name" value="GATASE"/>
</dbReference>
<dbReference type="GO" id="GO:0005524">
    <property type="term" value="F:ATP binding"/>
    <property type="evidence" value="ECO:0007669"/>
    <property type="project" value="UniProtKB-KW"/>
</dbReference>
<accession>M0M159</accession>
<evidence type="ECO:0000256" key="1">
    <source>
        <dbReference type="ARBA" id="ARBA00002332"/>
    </source>
</evidence>
<keyword evidence="3 8" id="KW-0547">Nucleotide-binding</keyword>
<gene>
    <name evidence="8" type="primary">guaAA</name>
    <name evidence="10" type="ORF">C447_06101</name>
</gene>
<dbReference type="NCBIfam" id="TIGR00888">
    <property type="entry name" value="guaA_Nterm"/>
    <property type="match status" value="1"/>
</dbReference>
<evidence type="ECO:0000313" key="10">
    <source>
        <dbReference type="EMBL" id="EMA39527.1"/>
    </source>
</evidence>
<dbReference type="RefSeq" id="WP_007691919.1">
    <property type="nucleotide sequence ID" value="NZ_AJRK01000140.1"/>
</dbReference>
<name>M0M159_9EURY</name>
<dbReference type="InterPro" id="IPR004739">
    <property type="entry name" value="GMP_synth_GATase"/>
</dbReference>
<dbReference type="HAMAP" id="MF_01510">
    <property type="entry name" value="GMP_synthase_A"/>
    <property type="match status" value="1"/>
</dbReference>
<evidence type="ECO:0000313" key="11">
    <source>
        <dbReference type="Proteomes" id="UP000011566"/>
    </source>
</evidence>
<comment type="pathway">
    <text evidence="8">Purine metabolism; GMP biosynthesis; GMP from XMP (L-Gln route): step 1/1.</text>
</comment>
<keyword evidence="6 8" id="KW-0067">ATP-binding</keyword>
<keyword evidence="7 8" id="KW-0315">Glutamine amidotransferase</keyword>
<feature type="active site" description="Nucleophile" evidence="8">
    <location>
        <position position="77"/>
    </location>
</feature>
<evidence type="ECO:0000259" key="9">
    <source>
        <dbReference type="Pfam" id="PF00117"/>
    </source>
</evidence>
<dbReference type="PRINTS" id="PR00097">
    <property type="entry name" value="ANTSNTHASEII"/>
</dbReference>
<evidence type="ECO:0000256" key="4">
    <source>
        <dbReference type="ARBA" id="ARBA00022749"/>
    </source>
</evidence>
<feature type="active site" evidence="8">
    <location>
        <position position="167"/>
    </location>
</feature>
<dbReference type="PRINTS" id="PR00099">
    <property type="entry name" value="CPSGATASE"/>
</dbReference>
<evidence type="ECO:0000256" key="7">
    <source>
        <dbReference type="ARBA" id="ARBA00022962"/>
    </source>
</evidence>
<dbReference type="AlphaFoldDB" id="M0M159"/>
<comment type="subunit">
    <text evidence="8">Heterodimer composed of a glutamine amidotransferase subunit (A) and a GMP-binding subunit (B).</text>
</comment>
<dbReference type="PRINTS" id="PR00096">
    <property type="entry name" value="GATASE"/>
</dbReference>
<keyword evidence="11" id="KW-1185">Reference proteome</keyword>
<evidence type="ECO:0000256" key="2">
    <source>
        <dbReference type="ARBA" id="ARBA00022598"/>
    </source>
</evidence>
<evidence type="ECO:0000256" key="8">
    <source>
        <dbReference type="HAMAP-Rule" id="MF_01510"/>
    </source>
</evidence>
<dbReference type="EC" id="6.3.5.2" evidence="8"/>
<dbReference type="GO" id="GO:0005829">
    <property type="term" value="C:cytosol"/>
    <property type="evidence" value="ECO:0007669"/>
    <property type="project" value="TreeGrafter"/>
</dbReference>
<comment type="catalytic activity">
    <reaction evidence="8">
        <text>XMP + L-glutamine + ATP + H2O = GMP + L-glutamate + AMP + diphosphate + 2 H(+)</text>
        <dbReference type="Rhea" id="RHEA:11680"/>
        <dbReference type="ChEBI" id="CHEBI:15377"/>
        <dbReference type="ChEBI" id="CHEBI:15378"/>
        <dbReference type="ChEBI" id="CHEBI:29985"/>
        <dbReference type="ChEBI" id="CHEBI:30616"/>
        <dbReference type="ChEBI" id="CHEBI:33019"/>
        <dbReference type="ChEBI" id="CHEBI:57464"/>
        <dbReference type="ChEBI" id="CHEBI:58115"/>
        <dbReference type="ChEBI" id="CHEBI:58359"/>
        <dbReference type="ChEBI" id="CHEBI:456215"/>
        <dbReference type="EC" id="6.3.5.2"/>
    </reaction>
</comment>
<dbReference type="OrthoDB" id="10772at2157"/>
<dbReference type="Gene3D" id="3.40.50.880">
    <property type="match status" value="1"/>
</dbReference>
<dbReference type="GO" id="GO:0003921">
    <property type="term" value="F:GMP synthase activity"/>
    <property type="evidence" value="ECO:0007669"/>
    <property type="project" value="TreeGrafter"/>
</dbReference>
<organism evidence="10 11">
    <name type="scientific">Halococcus hamelinensis 100A6</name>
    <dbReference type="NCBI Taxonomy" id="1132509"/>
    <lineage>
        <taxon>Archaea</taxon>
        <taxon>Methanobacteriati</taxon>
        <taxon>Methanobacteriota</taxon>
        <taxon>Stenosarchaea group</taxon>
        <taxon>Halobacteria</taxon>
        <taxon>Halobacteriales</taxon>
        <taxon>Halococcaceae</taxon>
        <taxon>Halococcus</taxon>
    </lineage>
</organism>
<dbReference type="CDD" id="cd01742">
    <property type="entry name" value="GATase1_GMP_Synthase"/>
    <property type="match status" value="1"/>
</dbReference>